<evidence type="ECO:0000313" key="1">
    <source>
        <dbReference type="EMBL" id="KAF1917657.1"/>
    </source>
</evidence>
<dbReference type="OrthoDB" id="3774564at2759"/>
<protein>
    <submittedName>
        <fullName evidence="1">Uncharacterized protein</fullName>
    </submittedName>
</protein>
<name>A0A6A5QUP5_AMPQU</name>
<feature type="non-terminal residue" evidence="1">
    <location>
        <position position="63"/>
    </location>
</feature>
<keyword evidence="2" id="KW-1185">Reference proteome</keyword>
<dbReference type="AlphaFoldDB" id="A0A6A5QUP5"/>
<accession>A0A6A5QUP5</accession>
<gene>
    <name evidence="1" type="ORF">BDU57DRAFT_405333</name>
</gene>
<sequence>PGEPHHFGTTLDRQASNIDNPLCRCQNPESHGDAWAFTGSLSWMTDTRGRRMSWRELVNRVLE</sequence>
<reference evidence="1" key="1">
    <citation type="journal article" date="2020" name="Stud. Mycol.">
        <title>101 Dothideomycetes genomes: a test case for predicting lifestyles and emergence of pathogens.</title>
        <authorList>
            <person name="Haridas S."/>
            <person name="Albert R."/>
            <person name="Binder M."/>
            <person name="Bloem J."/>
            <person name="Labutti K."/>
            <person name="Salamov A."/>
            <person name="Andreopoulos B."/>
            <person name="Baker S."/>
            <person name="Barry K."/>
            <person name="Bills G."/>
            <person name="Bluhm B."/>
            <person name="Cannon C."/>
            <person name="Castanera R."/>
            <person name="Culley D."/>
            <person name="Daum C."/>
            <person name="Ezra D."/>
            <person name="Gonzalez J."/>
            <person name="Henrissat B."/>
            <person name="Kuo A."/>
            <person name="Liang C."/>
            <person name="Lipzen A."/>
            <person name="Lutzoni F."/>
            <person name="Magnuson J."/>
            <person name="Mondo S."/>
            <person name="Nolan M."/>
            <person name="Ohm R."/>
            <person name="Pangilinan J."/>
            <person name="Park H.-J."/>
            <person name="Ramirez L."/>
            <person name="Alfaro M."/>
            <person name="Sun H."/>
            <person name="Tritt A."/>
            <person name="Yoshinaga Y."/>
            <person name="Zwiers L.-H."/>
            <person name="Turgeon B."/>
            <person name="Goodwin S."/>
            <person name="Spatafora J."/>
            <person name="Crous P."/>
            <person name="Grigoriev I."/>
        </authorList>
    </citation>
    <scope>NUCLEOTIDE SEQUENCE</scope>
    <source>
        <strain evidence="1">HMLAC05119</strain>
    </source>
</reference>
<organism evidence="1 2">
    <name type="scientific">Ampelomyces quisqualis</name>
    <name type="common">Powdery mildew agent</name>
    <dbReference type="NCBI Taxonomy" id="50730"/>
    <lineage>
        <taxon>Eukaryota</taxon>
        <taxon>Fungi</taxon>
        <taxon>Dikarya</taxon>
        <taxon>Ascomycota</taxon>
        <taxon>Pezizomycotina</taxon>
        <taxon>Dothideomycetes</taxon>
        <taxon>Pleosporomycetidae</taxon>
        <taxon>Pleosporales</taxon>
        <taxon>Pleosporineae</taxon>
        <taxon>Phaeosphaeriaceae</taxon>
        <taxon>Ampelomyces</taxon>
    </lineage>
</organism>
<proteinExistence type="predicted"/>
<dbReference type="Proteomes" id="UP000800096">
    <property type="component" value="Unassembled WGS sequence"/>
</dbReference>
<feature type="non-terminal residue" evidence="1">
    <location>
        <position position="1"/>
    </location>
</feature>
<dbReference type="EMBL" id="ML979134">
    <property type="protein sequence ID" value="KAF1917657.1"/>
    <property type="molecule type" value="Genomic_DNA"/>
</dbReference>
<evidence type="ECO:0000313" key="2">
    <source>
        <dbReference type="Proteomes" id="UP000800096"/>
    </source>
</evidence>